<dbReference type="Proteomes" id="UP000199017">
    <property type="component" value="Unassembled WGS sequence"/>
</dbReference>
<comment type="function">
    <text evidence="5">Participates in chromosomal partition during cell division. May act via the formation of a condensin-like complex containing Smc and ScpB that pull DNA away from mid-cell into both cell halves.</text>
</comment>
<sequence>MKRYNVKIDSFEGPLDLLLHLIHQAEVDIYNIPAAVITEQYCQYVQTMQELELDVASEYLVMAATLLEIKSKMLLPQDTEYKEEDLVDIEEDPREELLSRLVKYKKYKEAAHHLKEKEKTASSYYAKAPTVHHQENDDSSESESTLPEDLTLFDMLKAYQKLKKRIRVSSSQMTTVKAEEISIEEKMDDIVHILEKKQGEIKFYDLFLTREKPHIVVTFLAVLELMKHKKVTCIQAANFEDIKVEYIEEAAY</sequence>
<dbReference type="AlphaFoldDB" id="A0A1G8BYE5"/>
<organism evidence="6 7">
    <name type="scientific">Alteribacillus bidgolensis</name>
    <dbReference type="NCBI Taxonomy" id="930129"/>
    <lineage>
        <taxon>Bacteria</taxon>
        <taxon>Bacillati</taxon>
        <taxon>Bacillota</taxon>
        <taxon>Bacilli</taxon>
        <taxon>Bacillales</taxon>
        <taxon>Bacillaceae</taxon>
        <taxon>Alteribacillus</taxon>
    </lineage>
</organism>
<evidence type="ECO:0000313" key="6">
    <source>
        <dbReference type="EMBL" id="SDH38089.1"/>
    </source>
</evidence>
<dbReference type="OrthoDB" id="9811016at2"/>
<comment type="subcellular location">
    <subcellularLocation>
        <location evidence="5">Cytoplasm</location>
    </subcellularLocation>
    <text evidence="5">Associated with two foci at the outer edges of the nucleoid region in young cells, and at four foci within both cell halves in older cells.</text>
</comment>
<keyword evidence="1 5" id="KW-0132">Cell division</keyword>
<keyword evidence="5" id="KW-0963">Cytoplasm</keyword>
<evidence type="ECO:0000256" key="2">
    <source>
        <dbReference type="ARBA" id="ARBA00022829"/>
    </source>
</evidence>
<dbReference type="GO" id="GO:0007059">
    <property type="term" value="P:chromosome segregation"/>
    <property type="evidence" value="ECO:0007669"/>
    <property type="project" value="UniProtKB-UniRule"/>
</dbReference>
<comment type="subunit">
    <text evidence="5">Component of a cohesin-like complex composed of ScpA, ScpB and the Smc homodimer, in which ScpA and ScpB bind to the head domain of Smc. The presence of the three proteins is required for the association of the complex with DNA.</text>
</comment>
<keyword evidence="3 5" id="KW-0131">Cell cycle</keyword>
<dbReference type="Pfam" id="PF02616">
    <property type="entry name" value="SMC_ScpA"/>
    <property type="match status" value="1"/>
</dbReference>
<dbReference type="GO" id="GO:0005737">
    <property type="term" value="C:cytoplasm"/>
    <property type="evidence" value="ECO:0007669"/>
    <property type="project" value="UniProtKB-SubCell"/>
</dbReference>
<dbReference type="PANTHER" id="PTHR33969">
    <property type="entry name" value="SEGREGATION AND CONDENSATION PROTEIN A"/>
    <property type="match status" value="1"/>
</dbReference>
<evidence type="ECO:0000256" key="1">
    <source>
        <dbReference type="ARBA" id="ARBA00022618"/>
    </source>
</evidence>
<proteinExistence type="inferred from homology"/>
<dbReference type="RefSeq" id="WP_091579463.1">
    <property type="nucleotide sequence ID" value="NZ_FNDU01000001.1"/>
</dbReference>
<evidence type="ECO:0000256" key="3">
    <source>
        <dbReference type="ARBA" id="ARBA00023306"/>
    </source>
</evidence>
<reference evidence="6 7" key="1">
    <citation type="submission" date="2016-10" db="EMBL/GenBank/DDBJ databases">
        <authorList>
            <person name="de Groot N.N."/>
        </authorList>
    </citation>
    <scope>NUCLEOTIDE SEQUENCE [LARGE SCALE GENOMIC DNA]</scope>
    <source>
        <strain evidence="7">P4B,CCM 7963,CECT 7998,DSM 25260,IBRC-M 10614,KCTC 13821</strain>
    </source>
</reference>
<dbReference type="Gene3D" id="1.10.10.580">
    <property type="entry name" value="Structural maintenance of chromosome 1. Chain E"/>
    <property type="match status" value="1"/>
</dbReference>
<dbReference type="InterPro" id="IPR023093">
    <property type="entry name" value="ScpA-like_C"/>
</dbReference>
<evidence type="ECO:0000256" key="4">
    <source>
        <dbReference type="ARBA" id="ARBA00044777"/>
    </source>
</evidence>
<evidence type="ECO:0000313" key="7">
    <source>
        <dbReference type="Proteomes" id="UP000199017"/>
    </source>
</evidence>
<dbReference type="EMBL" id="FNDU01000001">
    <property type="protein sequence ID" value="SDH38089.1"/>
    <property type="molecule type" value="Genomic_DNA"/>
</dbReference>
<name>A0A1G8BYE5_9BACI</name>
<dbReference type="Gene3D" id="6.10.250.2410">
    <property type="match status" value="1"/>
</dbReference>
<dbReference type="PANTHER" id="PTHR33969:SF2">
    <property type="entry name" value="SEGREGATION AND CONDENSATION PROTEIN A"/>
    <property type="match status" value="1"/>
</dbReference>
<accession>A0A1G8BYE5</accession>
<dbReference type="InterPro" id="IPR003768">
    <property type="entry name" value="ScpA"/>
</dbReference>
<dbReference type="GO" id="GO:0051301">
    <property type="term" value="P:cell division"/>
    <property type="evidence" value="ECO:0007669"/>
    <property type="project" value="UniProtKB-KW"/>
</dbReference>
<protein>
    <recommendedName>
        <fullName evidence="4 5">Segregation and condensation protein A</fullName>
    </recommendedName>
</protein>
<gene>
    <name evidence="5" type="primary">scpA</name>
    <name evidence="6" type="ORF">SAMN05216352_101123</name>
</gene>
<dbReference type="GO" id="GO:0006260">
    <property type="term" value="P:DNA replication"/>
    <property type="evidence" value="ECO:0007669"/>
    <property type="project" value="UniProtKB-UniRule"/>
</dbReference>
<evidence type="ECO:0000256" key="5">
    <source>
        <dbReference type="HAMAP-Rule" id="MF_01805"/>
    </source>
</evidence>
<comment type="similarity">
    <text evidence="5">Belongs to the ScpA family.</text>
</comment>
<dbReference type="STRING" id="930129.SAMN05216352_101123"/>
<keyword evidence="2 5" id="KW-0159">Chromosome partition</keyword>
<dbReference type="HAMAP" id="MF_01805">
    <property type="entry name" value="ScpA"/>
    <property type="match status" value="1"/>
</dbReference>
<keyword evidence="7" id="KW-1185">Reference proteome</keyword>